<comment type="similarity">
    <text evidence="19">Belongs to the RBR family. RNF144 subfamily.</text>
</comment>
<dbReference type="InterPro" id="IPR001841">
    <property type="entry name" value="Znf_RING"/>
</dbReference>
<comment type="catalytic activity">
    <reaction evidence="1">
        <text>[E2 ubiquitin-conjugating enzyme]-S-ubiquitinyl-L-cysteine + [acceptor protein]-L-lysine = [E2 ubiquitin-conjugating enzyme]-L-cysteine + [acceptor protein]-N(6)-ubiquitinyl-L-lysine.</text>
        <dbReference type="EC" id="2.3.2.31"/>
    </reaction>
</comment>
<evidence type="ECO:0000256" key="6">
    <source>
        <dbReference type="ARBA" id="ARBA00022490"/>
    </source>
</evidence>
<evidence type="ECO:0000256" key="9">
    <source>
        <dbReference type="ARBA" id="ARBA00022703"/>
    </source>
</evidence>
<evidence type="ECO:0000256" key="5">
    <source>
        <dbReference type="ARBA" id="ARBA00012251"/>
    </source>
</evidence>
<dbReference type="FunFam" id="1.20.120.1750:FF:000010">
    <property type="entry name" value="RBR-type E3 ubiquitin transferase"/>
    <property type="match status" value="1"/>
</dbReference>
<evidence type="ECO:0000313" key="29">
    <source>
        <dbReference type="EMBL" id="OXA62847.1"/>
    </source>
</evidence>
<evidence type="ECO:0000256" key="13">
    <source>
        <dbReference type="ARBA" id="ARBA00022786"/>
    </source>
</evidence>
<comment type="subunit">
    <text evidence="21">Interacts with UBE2L3, UBE2L6 and LCMT2, as well as with BAX. Interacts with TBK1; this interaction inhibits TBK1 phosphorylation and 'Lys-63'-linked polyubiquitination.</text>
</comment>
<dbReference type="OrthoDB" id="10009520at2759"/>
<evidence type="ECO:0000256" key="16">
    <source>
        <dbReference type="ARBA" id="ARBA00022989"/>
    </source>
</evidence>
<evidence type="ECO:0000256" key="17">
    <source>
        <dbReference type="ARBA" id="ARBA00023128"/>
    </source>
</evidence>
<evidence type="ECO:0000256" key="11">
    <source>
        <dbReference type="ARBA" id="ARBA00022737"/>
    </source>
</evidence>
<dbReference type="GO" id="GO:0061630">
    <property type="term" value="F:ubiquitin protein ligase activity"/>
    <property type="evidence" value="ECO:0007669"/>
    <property type="project" value="UniProtKB-EC"/>
</dbReference>
<dbReference type="AlphaFoldDB" id="A0A226F0C8"/>
<feature type="transmembrane region" description="Helical" evidence="26">
    <location>
        <begin position="609"/>
        <end position="635"/>
    </location>
</feature>
<evidence type="ECO:0000256" key="25">
    <source>
        <dbReference type="SAM" id="MobiDB-lite"/>
    </source>
</evidence>
<evidence type="ECO:0000256" key="7">
    <source>
        <dbReference type="ARBA" id="ARBA00022679"/>
    </source>
</evidence>
<dbReference type="PANTHER" id="PTHR11685">
    <property type="entry name" value="RBR FAMILY RING FINGER AND IBR DOMAIN-CONTAINING"/>
    <property type="match status" value="1"/>
</dbReference>
<feature type="compositionally biased region" description="Polar residues" evidence="25">
    <location>
        <begin position="135"/>
        <end position="156"/>
    </location>
</feature>
<dbReference type="SMART" id="SM00647">
    <property type="entry name" value="IBR"/>
    <property type="match status" value="2"/>
</dbReference>
<dbReference type="Proteomes" id="UP000198287">
    <property type="component" value="Unassembled WGS sequence"/>
</dbReference>
<dbReference type="GO" id="GO:0006915">
    <property type="term" value="P:apoptotic process"/>
    <property type="evidence" value="ECO:0007669"/>
    <property type="project" value="UniProtKB-KW"/>
</dbReference>
<evidence type="ECO:0000256" key="3">
    <source>
        <dbReference type="ARBA" id="ARBA00004496"/>
    </source>
</evidence>
<dbReference type="PROSITE" id="PS00518">
    <property type="entry name" value="ZF_RING_1"/>
    <property type="match status" value="1"/>
</dbReference>
<keyword evidence="12 24" id="KW-0863">Zinc-finger</keyword>
<evidence type="ECO:0000256" key="26">
    <source>
        <dbReference type="SAM" id="Phobius"/>
    </source>
</evidence>
<reference evidence="29 30" key="1">
    <citation type="submission" date="2015-12" db="EMBL/GenBank/DDBJ databases">
        <title>The genome of Folsomia candida.</title>
        <authorList>
            <person name="Faddeeva A."/>
            <person name="Derks M.F."/>
            <person name="Anvar Y."/>
            <person name="Smit S."/>
            <person name="Van Straalen N."/>
            <person name="Roelofs D."/>
        </authorList>
    </citation>
    <scope>NUCLEOTIDE SEQUENCE [LARGE SCALE GENOMIC DNA]</scope>
    <source>
        <strain evidence="29 30">VU population</strain>
        <tissue evidence="29">Whole body</tissue>
    </source>
</reference>
<keyword evidence="15" id="KW-0832">Ubl conjugation</keyword>
<keyword evidence="11" id="KW-0677">Repeat</keyword>
<protein>
    <recommendedName>
        <fullName evidence="22">E3 ubiquitin-protein ligase RNF144B</fullName>
        <ecNumber evidence="5">2.3.2.31</ecNumber>
    </recommendedName>
    <alternativeName>
        <fullName evidence="23">RING finger protein 144B</fullName>
    </alternativeName>
</protein>
<keyword evidence="6" id="KW-0963">Cytoplasm</keyword>
<feature type="compositionally biased region" description="Basic and acidic residues" evidence="25">
    <location>
        <begin position="17"/>
        <end position="30"/>
    </location>
</feature>
<dbReference type="PROSITE" id="PS51873">
    <property type="entry name" value="TRIAD"/>
    <property type="match status" value="1"/>
</dbReference>
<keyword evidence="9" id="KW-0053">Apoptosis</keyword>
<dbReference type="InterPro" id="IPR013083">
    <property type="entry name" value="Znf_RING/FYVE/PHD"/>
</dbReference>
<comment type="subcellular location">
    <subcellularLocation>
        <location evidence="3">Cytoplasm</location>
    </subcellularLocation>
    <subcellularLocation>
        <location evidence="2">Mitochondrion membrane</location>
        <topology evidence="2">Single-pass membrane protein</topology>
    </subcellularLocation>
</comment>
<dbReference type="EC" id="2.3.2.31" evidence="5"/>
<keyword evidence="30" id="KW-1185">Reference proteome</keyword>
<dbReference type="EMBL" id="LNIX01000001">
    <property type="protein sequence ID" value="OXA62847.1"/>
    <property type="molecule type" value="Genomic_DNA"/>
</dbReference>
<keyword evidence="14" id="KW-0862">Zinc</keyword>
<dbReference type="InterPro" id="IPR017907">
    <property type="entry name" value="Znf_RING_CS"/>
</dbReference>
<feature type="compositionally biased region" description="Polar residues" evidence="25">
    <location>
        <begin position="31"/>
        <end position="41"/>
    </location>
</feature>
<accession>A0A226F0C8</accession>
<dbReference type="GO" id="GO:0016567">
    <property type="term" value="P:protein ubiquitination"/>
    <property type="evidence" value="ECO:0007669"/>
    <property type="project" value="InterPro"/>
</dbReference>
<dbReference type="Pfam" id="PF01485">
    <property type="entry name" value="IBR"/>
    <property type="match status" value="1"/>
</dbReference>
<dbReference type="Gene3D" id="1.20.120.1750">
    <property type="match status" value="1"/>
</dbReference>
<evidence type="ECO:0000313" key="30">
    <source>
        <dbReference type="Proteomes" id="UP000198287"/>
    </source>
</evidence>
<feature type="domain" description="RING-type" evidence="27">
    <location>
        <begin position="364"/>
        <end position="409"/>
    </location>
</feature>
<organism evidence="29 30">
    <name type="scientific">Folsomia candida</name>
    <name type="common">Springtail</name>
    <dbReference type="NCBI Taxonomy" id="158441"/>
    <lineage>
        <taxon>Eukaryota</taxon>
        <taxon>Metazoa</taxon>
        <taxon>Ecdysozoa</taxon>
        <taxon>Arthropoda</taxon>
        <taxon>Hexapoda</taxon>
        <taxon>Collembola</taxon>
        <taxon>Entomobryomorpha</taxon>
        <taxon>Isotomoidea</taxon>
        <taxon>Isotomidae</taxon>
        <taxon>Proisotominae</taxon>
        <taxon>Folsomia</taxon>
    </lineage>
</organism>
<dbReference type="InterPro" id="IPR002867">
    <property type="entry name" value="IBR_dom"/>
</dbReference>
<dbReference type="SUPFAM" id="SSF57850">
    <property type="entry name" value="RING/U-box"/>
    <property type="match status" value="2"/>
</dbReference>
<evidence type="ECO:0000256" key="4">
    <source>
        <dbReference type="ARBA" id="ARBA00004906"/>
    </source>
</evidence>
<dbReference type="STRING" id="158441.A0A226F0C8"/>
<evidence type="ECO:0000256" key="10">
    <source>
        <dbReference type="ARBA" id="ARBA00022723"/>
    </source>
</evidence>
<gene>
    <name evidence="29" type="ORF">Fcan01_01998</name>
</gene>
<evidence type="ECO:0000256" key="22">
    <source>
        <dbReference type="ARBA" id="ARBA00069720"/>
    </source>
</evidence>
<dbReference type="CDD" id="cd20352">
    <property type="entry name" value="Rcat_RBR_RNF144"/>
    <property type="match status" value="1"/>
</dbReference>
<evidence type="ECO:0000256" key="19">
    <source>
        <dbReference type="ARBA" id="ARBA00038342"/>
    </source>
</evidence>
<evidence type="ECO:0000256" key="12">
    <source>
        <dbReference type="ARBA" id="ARBA00022771"/>
    </source>
</evidence>
<comment type="caution">
    <text evidence="29">The sequence shown here is derived from an EMBL/GenBank/DDBJ whole genome shotgun (WGS) entry which is preliminary data.</text>
</comment>
<keyword evidence="17" id="KW-0496">Mitochondrion</keyword>
<keyword evidence="16 26" id="KW-1133">Transmembrane helix</keyword>
<evidence type="ECO:0000256" key="24">
    <source>
        <dbReference type="PROSITE-ProRule" id="PRU00175"/>
    </source>
</evidence>
<dbReference type="Pfam" id="PF22191">
    <property type="entry name" value="IBR_1"/>
    <property type="match status" value="1"/>
</dbReference>
<dbReference type="SMART" id="SM00184">
    <property type="entry name" value="RING"/>
    <property type="match status" value="2"/>
</dbReference>
<keyword evidence="18 26" id="KW-0472">Membrane</keyword>
<evidence type="ECO:0000259" key="27">
    <source>
        <dbReference type="PROSITE" id="PS50089"/>
    </source>
</evidence>
<keyword evidence="7" id="KW-0808">Transferase</keyword>
<proteinExistence type="inferred from homology"/>
<evidence type="ECO:0000256" key="1">
    <source>
        <dbReference type="ARBA" id="ARBA00001798"/>
    </source>
</evidence>
<evidence type="ECO:0000256" key="23">
    <source>
        <dbReference type="ARBA" id="ARBA00078867"/>
    </source>
</evidence>
<dbReference type="Gene3D" id="3.30.40.10">
    <property type="entry name" value="Zinc/RING finger domain, C3HC4 (zinc finger)"/>
    <property type="match status" value="1"/>
</dbReference>
<feature type="region of interest" description="Disordered" evidence="25">
    <location>
        <begin position="132"/>
        <end position="163"/>
    </location>
</feature>
<evidence type="ECO:0000256" key="20">
    <source>
        <dbReference type="ARBA" id="ARBA00060040"/>
    </source>
</evidence>
<feature type="region of interest" description="Disordered" evidence="25">
    <location>
        <begin position="1"/>
        <end position="55"/>
    </location>
</feature>
<evidence type="ECO:0000256" key="14">
    <source>
        <dbReference type="ARBA" id="ARBA00022833"/>
    </source>
</evidence>
<keyword evidence="8 26" id="KW-0812">Transmembrane</keyword>
<evidence type="ECO:0000256" key="8">
    <source>
        <dbReference type="ARBA" id="ARBA00022692"/>
    </source>
</evidence>
<keyword evidence="10" id="KW-0479">Metal-binding</keyword>
<comment type="pathway">
    <text evidence="4">Protein modification; protein ubiquitination.</text>
</comment>
<dbReference type="GO" id="GO:0008270">
    <property type="term" value="F:zinc ion binding"/>
    <property type="evidence" value="ECO:0007669"/>
    <property type="project" value="UniProtKB-KW"/>
</dbReference>
<evidence type="ECO:0000256" key="15">
    <source>
        <dbReference type="ARBA" id="ARBA00022843"/>
    </source>
</evidence>
<sequence length="653" mass="70388">MPTNLKDLKSLLSRSRSRNELKSRGEKDGESLSSIDAGSNEGNKDCPGGTTATTTSGHHFSNSVCGGSALPHQQQHAHRFDQFQRDCDTFSSFGRNAPYGGMRNCGGSCSHLVLSYSEWPTSSPAAGTAVGNDFLLNTKSPKSSVQPDQPAQQHSASRPGGIMRKCETVITLSTLVGNGSHHHQHHQPNVGGNTCCGAAESHATHGSGTSEKAKVTKNKTLSTSSSTLNCLLHSTSRSKLFSGWKLSNNGSSGSSGSSSSDYPEFAASSISGSGGGVTGPKVCGSINDTTDVQHQILKSQLSIPESSSGGVVLLTPLNRLRRNISINNAFYGGGGTNSSYSRSSSVASFGWRDQDENISPEIMCRLCLCAVKEEDTVEISACSCRYCKDCITAYITFEIQEGADEIACPDASCQLQGVLLISELETLVSTSLLEKHKKFRLYREVEKDGHLVWCPTPGCETICRIQESNLDVHVDGKSRKSHGVSTNKSLTINCTTCNSSFCAECKLSCHPTISCEAFRRKLIKQGKLSVDDEELFSLDCIKKCPFCHVPIEKDSGCAQMMCKKCKHVFCWYCLASLDDDFLLRHYDKGPCKNKLGHSRASVVWHRAQVIGIFAGFGVLVLLASPLLILAAPCLLCCRCRYCAKDSEDSPVHV</sequence>
<evidence type="ECO:0000256" key="18">
    <source>
        <dbReference type="ARBA" id="ARBA00023136"/>
    </source>
</evidence>
<dbReference type="GO" id="GO:0031966">
    <property type="term" value="C:mitochondrial membrane"/>
    <property type="evidence" value="ECO:0007669"/>
    <property type="project" value="UniProtKB-SubCell"/>
</dbReference>
<evidence type="ECO:0000256" key="21">
    <source>
        <dbReference type="ARBA" id="ARBA00061765"/>
    </source>
</evidence>
<comment type="function">
    <text evidence="20">E3 ubiquitin-protein ligase which accepts ubiquitin from E2 ubiquitin-conjugating enzymes UBE2L3 and UBE2L6 in the form of a thioester and then directly transfers the ubiquitin to targeted substrates such as LCMT2, thereby promoting their degradation. Induces apoptosis via a p53/TP53-dependent but caspase-independent mechanism. Plays a crucial role in maintaining the genomic stability by controlling the degradation of multiple proteins involved in mitotic progression and DNA damage. Regulates epithelial homeostasis by mediating degradation of CDKN1A and isoform 2 of TP63. Plays a regulatory role in innate immunity by negatively regulating IRF3 activation and IFN-beta production. Mechanistically, inhibits TBK1 phosphorylation and 'Lys-63'-linked polyubiquitination independently of its E3 ligase activity. Alternatively, promotes 'Lys-27' and 'Lys-33'-linked ubiquitination of IFIH1/MDA5, promoting selective autophagic degradation of IFIH1/MDA5 to inhibit antiviral response.</text>
</comment>
<dbReference type="FunFam" id="3.30.40.10:FF:000051">
    <property type="entry name" value="RBR-type E3 ubiquitin transferase"/>
    <property type="match status" value="1"/>
</dbReference>
<dbReference type="InterPro" id="IPR031127">
    <property type="entry name" value="E3_UB_ligase_RBR"/>
</dbReference>
<dbReference type="PROSITE" id="PS50089">
    <property type="entry name" value="ZF_RING_2"/>
    <property type="match status" value="1"/>
</dbReference>
<name>A0A226F0C8_FOLCA</name>
<keyword evidence="13" id="KW-0833">Ubl conjugation pathway</keyword>
<evidence type="ECO:0000259" key="28">
    <source>
        <dbReference type="PROSITE" id="PS51873"/>
    </source>
</evidence>
<feature type="domain" description="RING-type" evidence="28">
    <location>
        <begin position="360"/>
        <end position="595"/>
    </location>
</feature>
<evidence type="ECO:0000256" key="2">
    <source>
        <dbReference type="ARBA" id="ARBA00004304"/>
    </source>
</evidence>
<dbReference type="InterPro" id="IPR044066">
    <property type="entry name" value="TRIAD_supradom"/>
</dbReference>